<proteinExistence type="predicted"/>
<dbReference type="InterPro" id="IPR036526">
    <property type="entry name" value="C-N_Hydrolase_sf"/>
</dbReference>
<organism evidence="1 2">
    <name type="scientific">Stakelama pacifica</name>
    <dbReference type="NCBI Taxonomy" id="517720"/>
    <lineage>
        <taxon>Bacteria</taxon>
        <taxon>Pseudomonadati</taxon>
        <taxon>Pseudomonadota</taxon>
        <taxon>Alphaproteobacteria</taxon>
        <taxon>Sphingomonadales</taxon>
        <taxon>Sphingomonadaceae</taxon>
        <taxon>Stakelama</taxon>
    </lineage>
</organism>
<evidence type="ECO:0000313" key="1">
    <source>
        <dbReference type="EMBL" id="TDN84377.1"/>
    </source>
</evidence>
<keyword evidence="2" id="KW-1185">Reference proteome</keyword>
<dbReference type="Gene3D" id="3.60.110.10">
    <property type="entry name" value="Carbon-nitrogen hydrolase"/>
    <property type="match status" value="1"/>
</dbReference>
<dbReference type="Proteomes" id="UP000295493">
    <property type="component" value="Unassembled WGS sequence"/>
</dbReference>
<evidence type="ECO:0008006" key="3">
    <source>
        <dbReference type="Google" id="ProtNLM"/>
    </source>
</evidence>
<dbReference type="OrthoDB" id="9780724at2"/>
<evidence type="ECO:0000313" key="2">
    <source>
        <dbReference type="Proteomes" id="UP000295493"/>
    </source>
</evidence>
<comment type="caution">
    <text evidence="1">The sequence shown here is derived from an EMBL/GenBank/DDBJ whole genome shotgun (WGS) entry which is preliminary data.</text>
</comment>
<dbReference type="EMBL" id="SNWD01000003">
    <property type="protein sequence ID" value="TDN84377.1"/>
    <property type="molecule type" value="Genomic_DNA"/>
</dbReference>
<sequence length="305" mass="33406">MSALPASVLEAKLKLGIIQTSLDPFAAWAASSAIPKISQCEEERAITEIRAHFAAFHQEKPPPDIIVLPELAVPTGFEGKLKTMAAKMESVVIAGFDYRADVQPGHVHNDALMIVPKRWRGKTIGAKTIARRIGKTYPAPAEKAKLDAIPCSFVEDPAVWLIDGGAIGTFGVMVCYDFLDLERITMYRGRVQHLFILALNQDATSFRHVAEAVARMVFCNVIICNCGYFGGSLAVSPYRLPEHRTIYNHAGAKLATSQIIELPVGDLSLHQSKSPTNDDGKTFKSLPPGYTFSVELFEHSAKIEK</sequence>
<accession>A0A4R6FRZ9</accession>
<dbReference type="RefSeq" id="WP_133494790.1">
    <property type="nucleotide sequence ID" value="NZ_BMLU01000003.1"/>
</dbReference>
<dbReference type="AlphaFoldDB" id="A0A4R6FRZ9"/>
<dbReference type="SUPFAM" id="SSF56317">
    <property type="entry name" value="Carbon-nitrogen hydrolase"/>
    <property type="match status" value="1"/>
</dbReference>
<reference evidence="1 2" key="1">
    <citation type="submission" date="2019-03" db="EMBL/GenBank/DDBJ databases">
        <title>Genomic Encyclopedia of Type Strains, Phase IV (KMG-IV): sequencing the most valuable type-strain genomes for metagenomic binning, comparative biology and taxonomic classification.</title>
        <authorList>
            <person name="Goeker M."/>
        </authorList>
    </citation>
    <scope>NUCLEOTIDE SEQUENCE [LARGE SCALE GENOMIC DNA]</scope>
    <source>
        <strain evidence="1 2">DSM 25059</strain>
    </source>
</reference>
<gene>
    <name evidence="1" type="ORF">EV664_10316</name>
</gene>
<name>A0A4R6FRZ9_9SPHN</name>
<protein>
    <recommendedName>
        <fullName evidence="3">Amidohydrolase</fullName>
    </recommendedName>
</protein>